<reference evidence="2" key="1">
    <citation type="submission" date="2022-01" db="EMBL/GenBank/DDBJ databases">
        <authorList>
            <person name="King R."/>
        </authorList>
    </citation>
    <scope>NUCLEOTIDE SEQUENCE</scope>
</reference>
<dbReference type="InterPro" id="IPR015897">
    <property type="entry name" value="CHK_kinase-like"/>
</dbReference>
<dbReference type="PANTHER" id="PTHR11012">
    <property type="entry name" value="PROTEIN KINASE-LIKE DOMAIN-CONTAINING"/>
    <property type="match status" value="1"/>
</dbReference>
<gene>
    <name evidence="2" type="ORF">NEZAVI_LOCUS14668</name>
</gene>
<evidence type="ECO:0000259" key="1">
    <source>
        <dbReference type="SMART" id="SM00587"/>
    </source>
</evidence>
<evidence type="ECO:0000313" key="2">
    <source>
        <dbReference type="EMBL" id="CAH1406808.1"/>
    </source>
</evidence>
<dbReference type="InterPro" id="IPR011009">
    <property type="entry name" value="Kinase-like_dom_sf"/>
</dbReference>
<dbReference type="SUPFAM" id="SSF56112">
    <property type="entry name" value="Protein kinase-like (PK-like)"/>
    <property type="match status" value="1"/>
</dbReference>
<name>A0A9P0MTP8_NEZVI</name>
<dbReference type="EMBL" id="OV725083">
    <property type="protein sequence ID" value="CAH1406808.1"/>
    <property type="molecule type" value="Genomic_DNA"/>
</dbReference>
<evidence type="ECO:0000313" key="3">
    <source>
        <dbReference type="Proteomes" id="UP001152798"/>
    </source>
</evidence>
<dbReference type="Pfam" id="PF02958">
    <property type="entry name" value="EcKL"/>
    <property type="match status" value="1"/>
</dbReference>
<dbReference type="PANTHER" id="PTHR11012:SF56">
    <property type="entry name" value="CHK KINASE-LIKE DOMAIN-CONTAINING PROTEIN-RELATED"/>
    <property type="match status" value="1"/>
</dbReference>
<dbReference type="SMART" id="SM00587">
    <property type="entry name" value="CHK"/>
    <property type="match status" value="1"/>
</dbReference>
<dbReference type="Gene3D" id="3.90.1200.10">
    <property type="match status" value="1"/>
</dbReference>
<accession>A0A9P0MTP8</accession>
<keyword evidence="3" id="KW-1185">Reference proteome</keyword>
<feature type="domain" description="CHK kinase-like" evidence="1">
    <location>
        <begin position="121"/>
        <end position="314"/>
    </location>
</feature>
<dbReference type="Proteomes" id="UP001152798">
    <property type="component" value="Chromosome 7"/>
</dbReference>
<sequence length="401" mass="46034">MEKEVLEVVMKRLDSESRVAAILDFQSVPALPKGENYHSTIFRVTLKVVLGNGRQAKKSFIMKQMITEGTREKQQRMAFAKETQVYSVILKQMSYLMEEFEDTDETLWCNCIHSDPYLSCILLEDLKASGYSLVPRQQGLDLDHSIVALRGLGKYHGMAKVLEERGIISKDEYTQKSPFTILKVIKAIPYAGILNLAKAMRESWGPEWEETAKSMMISLDPFAAKLNQVFKTDENEFAVLIHGDCWSNNMMFKYDFQKRPIAVKFFDFQGPQYITPCTDITYFLYLGTQPAVRRSNYQLLLKTYHDSLVRTLDKFGFTGTKPTLEEITATMSRLEFYGLMLFVAAYPGLTGSKNQEAFDFEKLMKTDGEEGFEQEVLKEPGIIEKMGPDIIYYVEKHLKNL</sequence>
<proteinExistence type="predicted"/>
<organism evidence="2 3">
    <name type="scientific">Nezara viridula</name>
    <name type="common">Southern green stink bug</name>
    <name type="synonym">Cimex viridulus</name>
    <dbReference type="NCBI Taxonomy" id="85310"/>
    <lineage>
        <taxon>Eukaryota</taxon>
        <taxon>Metazoa</taxon>
        <taxon>Ecdysozoa</taxon>
        <taxon>Arthropoda</taxon>
        <taxon>Hexapoda</taxon>
        <taxon>Insecta</taxon>
        <taxon>Pterygota</taxon>
        <taxon>Neoptera</taxon>
        <taxon>Paraneoptera</taxon>
        <taxon>Hemiptera</taxon>
        <taxon>Heteroptera</taxon>
        <taxon>Panheteroptera</taxon>
        <taxon>Pentatomomorpha</taxon>
        <taxon>Pentatomoidea</taxon>
        <taxon>Pentatomidae</taxon>
        <taxon>Pentatominae</taxon>
        <taxon>Nezara</taxon>
    </lineage>
</organism>
<dbReference type="AlphaFoldDB" id="A0A9P0MTP8"/>
<dbReference type="InterPro" id="IPR004119">
    <property type="entry name" value="EcKL"/>
</dbReference>
<dbReference type="OrthoDB" id="6630696at2759"/>
<protein>
    <recommendedName>
        <fullName evidence="1">CHK kinase-like domain-containing protein</fullName>
    </recommendedName>
</protein>